<keyword evidence="2 4" id="KW-0238">DNA-binding</keyword>
<keyword evidence="3" id="KW-0804">Transcription</keyword>
<dbReference type="InterPro" id="IPR001647">
    <property type="entry name" value="HTH_TetR"/>
</dbReference>
<dbReference type="SUPFAM" id="SSF48498">
    <property type="entry name" value="Tetracyclin repressor-like, C-terminal domain"/>
    <property type="match status" value="1"/>
</dbReference>
<reference evidence="7 8" key="1">
    <citation type="submission" date="2020-07" db="EMBL/GenBank/DDBJ databases">
        <title>Sequencing the genomes of 1000 actinobacteria strains.</title>
        <authorList>
            <person name="Klenk H.-P."/>
        </authorList>
    </citation>
    <scope>NUCLEOTIDE SEQUENCE [LARGE SCALE GENOMIC DNA]</scope>
    <source>
        <strain evidence="7 8">DSM 19087</strain>
    </source>
</reference>
<dbReference type="PANTHER" id="PTHR30055">
    <property type="entry name" value="HTH-TYPE TRANSCRIPTIONAL REGULATOR RUTR"/>
    <property type="match status" value="1"/>
</dbReference>
<keyword evidence="1" id="KW-0805">Transcription regulation</keyword>
<dbReference type="InterPro" id="IPR009057">
    <property type="entry name" value="Homeodomain-like_sf"/>
</dbReference>
<dbReference type="EMBL" id="JACBZN010000001">
    <property type="protein sequence ID" value="NYI39743.1"/>
    <property type="molecule type" value="Genomic_DNA"/>
</dbReference>
<evidence type="ECO:0000256" key="2">
    <source>
        <dbReference type="ARBA" id="ARBA00023125"/>
    </source>
</evidence>
<dbReference type="GO" id="GO:0003700">
    <property type="term" value="F:DNA-binding transcription factor activity"/>
    <property type="evidence" value="ECO:0007669"/>
    <property type="project" value="TreeGrafter"/>
</dbReference>
<dbReference type="PANTHER" id="PTHR30055:SF234">
    <property type="entry name" value="HTH-TYPE TRANSCRIPTIONAL REGULATOR BETI"/>
    <property type="match status" value="1"/>
</dbReference>
<dbReference type="Proteomes" id="UP000587211">
    <property type="component" value="Unassembled WGS sequence"/>
</dbReference>
<dbReference type="Proteomes" id="UP000659061">
    <property type="component" value="Unassembled WGS sequence"/>
</dbReference>
<dbReference type="SUPFAM" id="SSF46689">
    <property type="entry name" value="Homeodomain-like"/>
    <property type="match status" value="1"/>
</dbReference>
<organism evidence="6 9">
    <name type="scientific">Aeromicrobium tamlense</name>
    <dbReference type="NCBI Taxonomy" id="375541"/>
    <lineage>
        <taxon>Bacteria</taxon>
        <taxon>Bacillati</taxon>
        <taxon>Actinomycetota</taxon>
        <taxon>Actinomycetes</taxon>
        <taxon>Propionibacteriales</taxon>
        <taxon>Nocardioidaceae</taxon>
        <taxon>Aeromicrobium</taxon>
    </lineage>
</organism>
<protein>
    <submittedName>
        <fullName evidence="6 7">AcrR family transcriptional regulator</fullName>
    </submittedName>
</protein>
<dbReference type="AlphaFoldDB" id="A0A8I0KI79"/>
<dbReference type="EMBL" id="JACWMT010000001">
    <property type="protein sequence ID" value="MBD1269602.1"/>
    <property type="molecule type" value="Genomic_DNA"/>
</dbReference>
<dbReference type="InterPro" id="IPR036271">
    <property type="entry name" value="Tet_transcr_reg_TetR-rel_C_sf"/>
</dbReference>
<dbReference type="Gene3D" id="1.10.357.10">
    <property type="entry name" value="Tetracycline Repressor, domain 2"/>
    <property type="match status" value="1"/>
</dbReference>
<dbReference type="PROSITE" id="PS50977">
    <property type="entry name" value="HTH_TETR_2"/>
    <property type="match status" value="1"/>
</dbReference>
<feature type="domain" description="HTH tetR-type" evidence="5">
    <location>
        <begin position="14"/>
        <end position="73"/>
    </location>
</feature>
<evidence type="ECO:0000259" key="5">
    <source>
        <dbReference type="PROSITE" id="PS50977"/>
    </source>
</evidence>
<dbReference type="InterPro" id="IPR050109">
    <property type="entry name" value="HTH-type_TetR-like_transc_reg"/>
</dbReference>
<dbReference type="GO" id="GO:0000976">
    <property type="term" value="F:transcription cis-regulatory region binding"/>
    <property type="evidence" value="ECO:0007669"/>
    <property type="project" value="TreeGrafter"/>
</dbReference>
<sequence length="215" mass="23968">MSDSPRVPQRRDAVANRERIIDTAEAYFAANGLDAPLHGLAEAAKVGTGTLYRNFASQEELWRALYDRHIAIFDEIAERAMEASTGWEGIELVVDEATQVMIDRRIVAEVMRRQAINDPDYRPTDRWVGTLAILVQRAVAEGSARDDLAVADLSAAPLMLGAVHTAAPENREWLARRMRTLLLDGMRAHPHEPTPLAELPPDFYERGASIVKRTT</sequence>
<evidence type="ECO:0000313" key="6">
    <source>
        <dbReference type="EMBL" id="MBD1269602.1"/>
    </source>
</evidence>
<evidence type="ECO:0000313" key="8">
    <source>
        <dbReference type="Proteomes" id="UP000587211"/>
    </source>
</evidence>
<comment type="caution">
    <text evidence="6">The sequence shown here is derived from an EMBL/GenBank/DDBJ whole genome shotgun (WGS) entry which is preliminary data.</text>
</comment>
<evidence type="ECO:0000256" key="1">
    <source>
        <dbReference type="ARBA" id="ARBA00023015"/>
    </source>
</evidence>
<gene>
    <name evidence="7" type="ORF">BJ975_003118</name>
    <name evidence="6" type="ORF">IDH50_05115</name>
</gene>
<feature type="DNA-binding region" description="H-T-H motif" evidence="4">
    <location>
        <begin position="36"/>
        <end position="55"/>
    </location>
</feature>
<evidence type="ECO:0000313" key="9">
    <source>
        <dbReference type="Proteomes" id="UP000659061"/>
    </source>
</evidence>
<proteinExistence type="predicted"/>
<dbReference type="PRINTS" id="PR00455">
    <property type="entry name" value="HTHTETR"/>
</dbReference>
<evidence type="ECO:0000313" key="7">
    <source>
        <dbReference type="EMBL" id="NYI39743.1"/>
    </source>
</evidence>
<name>A0A8I0KI79_9ACTN</name>
<keyword evidence="8" id="KW-1185">Reference proteome</keyword>
<dbReference type="Pfam" id="PF00440">
    <property type="entry name" value="TetR_N"/>
    <property type="match status" value="1"/>
</dbReference>
<reference evidence="6" key="2">
    <citation type="submission" date="2020-09" db="EMBL/GenBank/DDBJ databases">
        <title>Novel species in genus Aeromicrobium.</title>
        <authorList>
            <person name="Zhang G."/>
        </authorList>
    </citation>
    <scope>NUCLEOTIDE SEQUENCE</scope>
    <source>
        <strain evidence="6">SSW1-57</strain>
    </source>
</reference>
<accession>A0A8I0KI79</accession>
<evidence type="ECO:0000256" key="3">
    <source>
        <dbReference type="ARBA" id="ARBA00023163"/>
    </source>
</evidence>
<evidence type="ECO:0000256" key="4">
    <source>
        <dbReference type="PROSITE-ProRule" id="PRU00335"/>
    </source>
</evidence>
<dbReference type="RefSeq" id="WP_179427644.1">
    <property type="nucleotide sequence ID" value="NZ_BAAAMP010000002.1"/>
</dbReference>